<dbReference type="InterPro" id="IPR025199">
    <property type="entry name" value="FtsK_4TM"/>
</dbReference>
<reference evidence="18 19" key="1">
    <citation type="submission" date="2018-05" db="EMBL/GenBank/DDBJ databases">
        <title>A metagenomic window into the 2 km-deep terrestrial subsurface aquifer revealed taxonomically and functionally diverse microbial community comprising novel uncultured bacterial lineages.</title>
        <authorList>
            <person name="Kadnikov V.V."/>
            <person name="Mardanov A.V."/>
            <person name="Beletsky A.V."/>
            <person name="Banks D."/>
            <person name="Pimenov N.V."/>
            <person name="Frank Y.A."/>
            <person name="Karnachuk O.V."/>
            <person name="Ravin N.V."/>
        </authorList>
    </citation>
    <scope>NUCLEOTIDE SEQUENCE [LARGE SCALE GENOMIC DNA]</scope>
    <source>
        <strain evidence="18">BY</strain>
    </source>
</reference>
<evidence type="ECO:0000256" key="2">
    <source>
        <dbReference type="ARBA" id="ARBA00006474"/>
    </source>
</evidence>
<keyword evidence="11 16" id="KW-0472">Membrane</keyword>
<dbReference type="Proteomes" id="UP000262583">
    <property type="component" value="Chromosome"/>
</dbReference>
<dbReference type="InterPro" id="IPR003593">
    <property type="entry name" value="AAA+_ATPase"/>
</dbReference>
<feature type="region of interest" description="Disordered" evidence="15">
    <location>
        <begin position="261"/>
        <end position="297"/>
    </location>
</feature>
<keyword evidence="3" id="KW-1003">Cell membrane</keyword>
<dbReference type="SMART" id="SM00843">
    <property type="entry name" value="Ftsk_gamma"/>
    <property type="match status" value="1"/>
</dbReference>
<keyword evidence="12" id="KW-0131">Cell cycle</keyword>
<dbReference type="Pfam" id="PF09397">
    <property type="entry name" value="FtsK_gamma"/>
    <property type="match status" value="1"/>
</dbReference>
<dbReference type="InterPro" id="IPR002543">
    <property type="entry name" value="FtsK_dom"/>
</dbReference>
<dbReference type="GO" id="GO:0005524">
    <property type="term" value="F:ATP binding"/>
    <property type="evidence" value="ECO:0007669"/>
    <property type="project" value="UniProtKB-UniRule"/>
</dbReference>
<dbReference type="PANTHER" id="PTHR22683">
    <property type="entry name" value="SPORULATION PROTEIN RELATED"/>
    <property type="match status" value="1"/>
</dbReference>
<dbReference type="Pfam" id="PF13491">
    <property type="entry name" value="FtsK_4TM"/>
    <property type="match status" value="1"/>
</dbReference>
<evidence type="ECO:0000259" key="17">
    <source>
        <dbReference type="PROSITE" id="PS50901"/>
    </source>
</evidence>
<dbReference type="EMBL" id="CP030759">
    <property type="protein sequence ID" value="AXA35090.1"/>
    <property type="molecule type" value="Genomic_DNA"/>
</dbReference>
<dbReference type="SMART" id="SM00382">
    <property type="entry name" value="AAA"/>
    <property type="match status" value="1"/>
</dbReference>
<evidence type="ECO:0000256" key="10">
    <source>
        <dbReference type="ARBA" id="ARBA00023125"/>
    </source>
</evidence>
<name>A0A2Z4Y1W5_SUMC1</name>
<feature type="transmembrane region" description="Helical" evidence="16">
    <location>
        <begin position="147"/>
        <end position="168"/>
    </location>
</feature>
<comment type="subcellular location">
    <subcellularLocation>
        <location evidence="1">Cell membrane</location>
        <topology evidence="1">Multi-pass membrane protein</topology>
    </subcellularLocation>
</comment>
<evidence type="ECO:0000256" key="15">
    <source>
        <dbReference type="SAM" id="MobiDB-lite"/>
    </source>
</evidence>
<accession>A0A2Z4Y1W5</accession>
<dbReference type="Pfam" id="PF01580">
    <property type="entry name" value="FtsK_SpoIIIE"/>
    <property type="match status" value="1"/>
</dbReference>
<dbReference type="AlphaFoldDB" id="A0A2Z4Y1W5"/>
<dbReference type="KEGG" id="schv:BRCON_0313"/>
<dbReference type="GO" id="GO:0007059">
    <property type="term" value="P:chromosome segregation"/>
    <property type="evidence" value="ECO:0007669"/>
    <property type="project" value="UniProtKB-KW"/>
</dbReference>
<dbReference type="InterPro" id="IPR027417">
    <property type="entry name" value="P-loop_NTPase"/>
</dbReference>
<evidence type="ECO:0000256" key="4">
    <source>
        <dbReference type="ARBA" id="ARBA00022618"/>
    </source>
</evidence>
<proteinExistence type="inferred from homology"/>
<sequence length="843" mass="92843">MFNTQARRSERIFGLRPETLNDIVALTIFLVGLLLFLSLATQTSQGNLIGRLGELVYQVLSFVFGVYVAYVPVLLILGWGVSFWSGRRWRHVPARVAGLFLTMVWVCAILALPYAEADFAKENGFRVGGAIGNFLVHRECLNLKGTFGPVGCWILFLGGLIISLLVAADVQLRPMFVRLWSGLRQLHPSRFFAGRAERPSMFERVSASLGLEATGEEEPVERVELAPQGSVPTKTAANTIPFASGGGTVPDVSRVKEGVLRPRPAFSEAAETPNRESEEDREQSTFACGDQKANQEEAAPDDLVALAQQQARAPEVHAYVPPPVDLFRKPDLRVARQSHDEIRRRSEVLERTLAEFDVRATVVNVEQGPTVTCFELELEPGTKISKLTGLEDNIAMAMRAQSVRIIAPIPGKGTVGLEIPNSHRSPVFLREILETEAFMSKTSPLAFALGKTITGEPYVCDLAQMPHLLIAGTTGSGKSVCLNAIICSILYRMEPDRVKFIMIDPKRVELNVYRDIPHLLAPVVCEPKQAANALAWAVKEMDSRYKKLEALGVRNIDGYNAIVCSDQPHPKAMGQQLEYMPHIVIVVDELSDLMLLARNEVEESIVRLAQMSRAVGMHLIVATQRPSVNVITGIIKANFPCRIAFQVSSKVDSRTILDCAGAEALLGKGDMLFSMAGAPKPIRIQACYVADDEVECFANYLRQQARPNYLQVDFSNSLDDETTGEREFEGDNLGESLAVGTTESAMGGSGASRPREGRDEDDPDVIDELLVRDAARVILQARSASISLLQRRLRIGFARAGRIMDILHERGIVGPSIGSKPREILVDPEEYLAELEDESQMRF</sequence>
<gene>
    <name evidence="18" type="ORF">BRCON_0313</name>
</gene>
<keyword evidence="7" id="KW-0159">Chromosome partition</keyword>
<feature type="transmembrane region" description="Helical" evidence="16">
    <location>
        <begin position="59"/>
        <end position="84"/>
    </location>
</feature>
<evidence type="ECO:0000256" key="6">
    <source>
        <dbReference type="ARBA" id="ARBA00022741"/>
    </source>
</evidence>
<evidence type="ECO:0000256" key="5">
    <source>
        <dbReference type="ARBA" id="ARBA00022692"/>
    </source>
</evidence>
<evidence type="ECO:0000256" key="12">
    <source>
        <dbReference type="ARBA" id="ARBA00023306"/>
    </source>
</evidence>
<evidence type="ECO:0000256" key="1">
    <source>
        <dbReference type="ARBA" id="ARBA00004651"/>
    </source>
</evidence>
<dbReference type="CDD" id="cd01127">
    <property type="entry name" value="TrwB_TraG_TraD_VirD4"/>
    <property type="match status" value="1"/>
</dbReference>
<feature type="transmembrane region" description="Helical" evidence="16">
    <location>
        <begin position="20"/>
        <end position="39"/>
    </location>
</feature>
<dbReference type="PROSITE" id="PS50901">
    <property type="entry name" value="FTSK"/>
    <property type="match status" value="1"/>
</dbReference>
<dbReference type="InterPro" id="IPR036390">
    <property type="entry name" value="WH_DNA-bd_sf"/>
</dbReference>
<dbReference type="InterPro" id="IPR018541">
    <property type="entry name" value="Ftsk_gamma"/>
</dbReference>
<dbReference type="InterPro" id="IPR050206">
    <property type="entry name" value="FtsK/SpoIIIE/SftA"/>
</dbReference>
<evidence type="ECO:0000256" key="14">
    <source>
        <dbReference type="PROSITE-ProRule" id="PRU00289"/>
    </source>
</evidence>
<dbReference type="PANTHER" id="PTHR22683:SF41">
    <property type="entry name" value="DNA TRANSLOCASE FTSK"/>
    <property type="match status" value="1"/>
</dbReference>
<keyword evidence="10" id="KW-0238">DNA-binding</keyword>
<dbReference type="InterPro" id="IPR041027">
    <property type="entry name" value="FtsK_alpha"/>
</dbReference>
<feature type="transmembrane region" description="Helical" evidence="16">
    <location>
        <begin position="96"/>
        <end position="115"/>
    </location>
</feature>
<evidence type="ECO:0000256" key="7">
    <source>
        <dbReference type="ARBA" id="ARBA00022829"/>
    </source>
</evidence>
<feature type="domain" description="FtsK" evidence="17">
    <location>
        <begin position="455"/>
        <end position="654"/>
    </location>
</feature>
<evidence type="ECO:0000313" key="19">
    <source>
        <dbReference type="Proteomes" id="UP000262583"/>
    </source>
</evidence>
<evidence type="ECO:0000313" key="18">
    <source>
        <dbReference type="EMBL" id="AXA35090.1"/>
    </source>
</evidence>
<organism evidence="18 19">
    <name type="scientific">Sumerlaea chitinivorans</name>
    <dbReference type="NCBI Taxonomy" id="2250252"/>
    <lineage>
        <taxon>Bacteria</taxon>
        <taxon>Candidatus Sumerlaeota</taxon>
        <taxon>Candidatus Sumerlaeia</taxon>
        <taxon>Candidatus Sumerlaeales</taxon>
        <taxon>Candidatus Sumerlaeaceae</taxon>
        <taxon>Candidatus Sumerlaea</taxon>
    </lineage>
</organism>
<keyword evidence="4 18" id="KW-0132">Cell division</keyword>
<dbReference type="GO" id="GO:0003677">
    <property type="term" value="F:DNA binding"/>
    <property type="evidence" value="ECO:0007669"/>
    <property type="project" value="UniProtKB-KW"/>
</dbReference>
<evidence type="ECO:0000256" key="13">
    <source>
        <dbReference type="ARBA" id="ARBA00025923"/>
    </source>
</evidence>
<dbReference type="Gene3D" id="3.30.980.40">
    <property type="match status" value="1"/>
</dbReference>
<dbReference type="Gene3D" id="3.40.50.300">
    <property type="entry name" value="P-loop containing nucleotide triphosphate hydrolases"/>
    <property type="match status" value="1"/>
</dbReference>
<dbReference type="InterPro" id="IPR036388">
    <property type="entry name" value="WH-like_DNA-bd_sf"/>
</dbReference>
<feature type="binding site" evidence="14">
    <location>
        <begin position="472"/>
        <end position="479"/>
    </location>
    <ligand>
        <name>ATP</name>
        <dbReference type="ChEBI" id="CHEBI:30616"/>
    </ligand>
</feature>
<evidence type="ECO:0000256" key="11">
    <source>
        <dbReference type="ARBA" id="ARBA00023136"/>
    </source>
</evidence>
<dbReference type="GO" id="GO:0005886">
    <property type="term" value="C:plasma membrane"/>
    <property type="evidence" value="ECO:0007669"/>
    <property type="project" value="UniProtKB-SubCell"/>
</dbReference>
<dbReference type="SUPFAM" id="SSF46785">
    <property type="entry name" value="Winged helix' DNA-binding domain"/>
    <property type="match status" value="1"/>
</dbReference>
<keyword evidence="5 16" id="KW-0812">Transmembrane</keyword>
<comment type="similarity">
    <text evidence="2">Belongs to the FtsK/SpoIIIE/SftA family.</text>
</comment>
<keyword evidence="9 16" id="KW-1133">Transmembrane helix</keyword>
<dbReference type="Pfam" id="PF17854">
    <property type="entry name" value="FtsK_alpha"/>
    <property type="match status" value="1"/>
</dbReference>
<keyword evidence="8 14" id="KW-0067">ATP-binding</keyword>
<comment type="subunit">
    <text evidence="13">Homohexamer. Forms a ring that surrounds DNA.</text>
</comment>
<feature type="region of interest" description="Disordered" evidence="15">
    <location>
        <begin position="739"/>
        <end position="762"/>
    </location>
</feature>
<dbReference type="SUPFAM" id="SSF52540">
    <property type="entry name" value="P-loop containing nucleoside triphosphate hydrolases"/>
    <property type="match status" value="1"/>
</dbReference>
<evidence type="ECO:0000256" key="8">
    <source>
        <dbReference type="ARBA" id="ARBA00022840"/>
    </source>
</evidence>
<dbReference type="GO" id="GO:0051301">
    <property type="term" value="P:cell division"/>
    <property type="evidence" value="ECO:0007669"/>
    <property type="project" value="UniProtKB-KW"/>
</dbReference>
<keyword evidence="6 14" id="KW-0547">Nucleotide-binding</keyword>
<protein>
    <submittedName>
        <fullName evidence="18">Cell division protein FtsK</fullName>
    </submittedName>
</protein>
<dbReference type="Gene3D" id="1.10.10.10">
    <property type="entry name" value="Winged helix-like DNA-binding domain superfamily/Winged helix DNA-binding domain"/>
    <property type="match status" value="1"/>
</dbReference>
<evidence type="ECO:0000256" key="3">
    <source>
        <dbReference type="ARBA" id="ARBA00022475"/>
    </source>
</evidence>
<evidence type="ECO:0000256" key="16">
    <source>
        <dbReference type="SAM" id="Phobius"/>
    </source>
</evidence>
<evidence type="ECO:0000256" key="9">
    <source>
        <dbReference type="ARBA" id="ARBA00022989"/>
    </source>
</evidence>